<feature type="non-terminal residue" evidence="2">
    <location>
        <position position="54"/>
    </location>
</feature>
<gene>
    <name evidence="2" type="ORF">H9945_08430</name>
</gene>
<dbReference type="EMBL" id="DWYG01000143">
    <property type="protein sequence ID" value="HJB42510.1"/>
    <property type="molecule type" value="Genomic_DNA"/>
</dbReference>
<reference evidence="2" key="1">
    <citation type="journal article" date="2021" name="PeerJ">
        <title>Extensive microbial diversity within the chicken gut microbiome revealed by metagenomics and culture.</title>
        <authorList>
            <person name="Gilroy R."/>
            <person name="Ravi A."/>
            <person name="Getino M."/>
            <person name="Pursley I."/>
            <person name="Horton D.L."/>
            <person name="Alikhan N.F."/>
            <person name="Baker D."/>
            <person name="Gharbi K."/>
            <person name="Hall N."/>
            <person name="Watson M."/>
            <person name="Adriaenssens E.M."/>
            <person name="Foster-Nyarko E."/>
            <person name="Jarju S."/>
            <person name="Secka A."/>
            <person name="Antonio M."/>
            <person name="Oren A."/>
            <person name="Chaudhuri R.R."/>
            <person name="La Ragione R."/>
            <person name="Hildebrand F."/>
            <person name="Pallen M.J."/>
        </authorList>
    </citation>
    <scope>NUCLEOTIDE SEQUENCE</scope>
    <source>
        <strain evidence="2">ChiBcec8-13705</strain>
    </source>
</reference>
<dbReference type="GO" id="GO:0004803">
    <property type="term" value="F:transposase activity"/>
    <property type="evidence" value="ECO:0007669"/>
    <property type="project" value="InterPro"/>
</dbReference>
<feature type="domain" description="Transposase IS200-like" evidence="1">
    <location>
        <begin position="12"/>
        <end position="49"/>
    </location>
</feature>
<dbReference type="AlphaFoldDB" id="A0A9D2M6U8"/>
<dbReference type="Proteomes" id="UP000886803">
    <property type="component" value="Unassembled WGS sequence"/>
</dbReference>
<dbReference type="InterPro" id="IPR036515">
    <property type="entry name" value="Transposase_17_sf"/>
</dbReference>
<dbReference type="Gene3D" id="3.30.70.1290">
    <property type="entry name" value="Transposase IS200-like"/>
    <property type="match status" value="1"/>
</dbReference>
<evidence type="ECO:0000313" key="3">
    <source>
        <dbReference type="Proteomes" id="UP000886803"/>
    </source>
</evidence>
<proteinExistence type="predicted"/>
<comment type="caution">
    <text evidence="2">The sequence shown here is derived from an EMBL/GenBank/DDBJ whole genome shotgun (WGS) entry which is preliminary data.</text>
</comment>
<dbReference type="GO" id="GO:0003677">
    <property type="term" value="F:DNA binding"/>
    <property type="evidence" value="ECO:0007669"/>
    <property type="project" value="InterPro"/>
</dbReference>
<name>A0A9D2M6U8_9FIRM</name>
<accession>A0A9D2M6U8</accession>
<reference evidence="2" key="2">
    <citation type="submission" date="2021-04" db="EMBL/GenBank/DDBJ databases">
        <authorList>
            <person name="Gilroy R."/>
        </authorList>
    </citation>
    <scope>NUCLEOTIDE SEQUENCE</scope>
    <source>
        <strain evidence="2">ChiBcec8-13705</strain>
    </source>
</reference>
<dbReference type="Pfam" id="PF01797">
    <property type="entry name" value="Y1_Tnp"/>
    <property type="match status" value="1"/>
</dbReference>
<evidence type="ECO:0000313" key="2">
    <source>
        <dbReference type="EMBL" id="HJB42510.1"/>
    </source>
</evidence>
<dbReference type="InterPro" id="IPR002686">
    <property type="entry name" value="Transposase_17"/>
</dbReference>
<dbReference type="GO" id="GO:0006313">
    <property type="term" value="P:DNA transposition"/>
    <property type="evidence" value="ECO:0007669"/>
    <property type="project" value="InterPro"/>
</dbReference>
<evidence type="ECO:0000259" key="1">
    <source>
        <dbReference type="Pfam" id="PF01797"/>
    </source>
</evidence>
<dbReference type="SUPFAM" id="SSF143422">
    <property type="entry name" value="Transposase IS200-like"/>
    <property type="match status" value="1"/>
</dbReference>
<protein>
    <submittedName>
        <fullName evidence="2">Transposase</fullName>
    </submittedName>
</protein>
<sequence length="54" mass="6609">MDDIKSLSHSKYRCKSSLMIFDKHANLKYKYGNRHFWCRGYYVDTVGKYERVIR</sequence>
<organism evidence="2 3">
    <name type="scientific">Candidatus Gemmiger avicola</name>
    <dbReference type="NCBI Taxonomy" id="2838605"/>
    <lineage>
        <taxon>Bacteria</taxon>
        <taxon>Bacillati</taxon>
        <taxon>Bacillota</taxon>
        <taxon>Clostridia</taxon>
        <taxon>Eubacteriales</taxon>
        <taxon>Gemmiger</taxon>
    </lineage>
</organism>